<name>F0QXS1_VULM7</name>
<evidence type="ECO:0000313" key="2">
    <source>
        <dbReference type="Proteomes" id="UP000007485"/>
    </source>
</evidence>
<protein>
    <submittedName>
        <fullName evidence="1">Peptidase A5, thermopsin</fullName>
    </submittedName>
</protein>
<dbReference type="HOGENOM" id="CLU_675474_0_0_2"/>
<accession>F0QXS1</accession>
<dbReference type="STRING" id="985053.VMUT_1027"/>
<dbReference type="RefSeq" id="WP_013604396.1">
    <property type="nucleotide sequence ID" value="NC_015151.1"/>
</dbReference>
<dbReference type="Pfam" id="PF05317">
    <property type="entry name" value="Thermopsin"/>
    <property type="match status" value="2"/>
</dbReference>
<gene>
    <name evidence="1" type="ordered locus">VMUT_1027</name>
</gene>
<sequence>MKLGDVALVLIVALIAIVMLTSPAFNDLVMTSIKGAINYLIGNATVMPTLITGSVSGPCGSWGLINVNLTNDESLFLEVVNGSYVYLLSGYQLRGWGGGPRAPSNYTWFSSVPGIYVVNPGPGNYSLLVCGNTGVIYRVLNYTAMGVAAYYGPGYGNITTDAVLGFFNITSANIENSTGAAAPGFSLQLNAYVIIEYGDGEEIHWVQDALVIIDDQYWFQGEMDVVNYIGSSRNFIYEQGKCVLGCFETPMSGVLVIAVNSTGYGVVINFGYALLRLGNETFSPRVNWFAHELIPILNATAYIMTSPAEGPYGWPMDTELVIGGPGNGGGVKFRELDAYLSLLYWNGTSWAPYPITYTFGVSTGEYAVNVYVLPISPATAELVTGHNDYQQLSG</sequence>
<dbReference type="GeneID" id="10288679"/>
<dbReference type="AlphaFoldDB" id="F0QXS1"/>
<evidence type="ECO:0000313" key="1">
    <source>
        <dbReference type="EMBL" id="ADY01234.1"/>
    </source>
</evidence>
<proteinExistence type="predicted"/>
<organism evidence="1 2">
    <name type="scientific">Vulcanisaeta moutnovskia (strain 768-28)</name>
    <dbReference type="NCBI Taxonomy" id="985053"/>
    <lineage>
        <taxon>Archaea</taxon>
        <taxon>Thermoproteota</taxon>
        <taxon>Thermoprotei</taxon>
        <taxon>Thermoproteales</taxon>
        <taxon>Thermoproteaceae</taxon>
        <taxon>Vulcanisaeta</taxon>
    </lineage>
</organism>
<dbReference type="KEGG" id="vmo:VMUT_1027"/>
<dbReference type="eggNOG" id="arCOG03670">
    <property type="taxonomic scope" value="Archaea"/>
</dbReference>
<dbReference type="EMBL" id="CP002529">
    <property type="protein sequence ID" value="ADY01234.1"/>
    <property type="molecule type" value="Genomic_DNA"/>
</dbReference>
<keyword evidence="2" id="KW-1185">Reference proteome</keyword>
<dbReference type="Proteomes" id="UP000007485">
    <property type="component" value="Chromosome"/>
</dbReference>
<dbReference type="InterPro" id="IPR007981">
    <property type="entry name" value="Peptidase_A5"/>
</dbReference>
<dbReference type="OrthoDB" id="26818at2157"/>
<reference evidence="1 2" key="1">
    <citation type="journal article" date="2011" name="J. Bacteriol.">
        <title>Complete genome sequence of 'Vulcanisaeta moutnovskia' strain 768-28, a novel member of the hyperthermophilic crenarchaeal genus vulcanisaeta.</title>
        <authorList>
            <person name="Gumerov V.M."/>
            <person name="Mardanov A.V."/>
            <person name="Beletsky A.V."/>
            <person name="Prokofeva M.I."/>
            <person name="Bonch-Osmolovskaya E.A."/>
            <person name="Ravin N.V."/>
            <person name="Skryabin K.G."/>
        </authorList>
    </citation>
    <scope>NUCLEOTIDE SEQUENCE [LARGE SCALE GENOMIC DNA]</scope>
    <source>
        <strain evidence="1 2">768-28</strain>
    </source>
</reference>